<dbReference type="GO" id="GO:0000164">
    <property type="term" value="C:protein phosphatase type 1 complex"/>
    <property type="evidence" value="ECO:0007669"/>
    <property type="project" value="TreeGrafter"/>
</dbReference>
<feature type="domain" description="CBM21" evidence="5">
    <location>
        <begin position="122"/>
        <end position="230"/>
    </location>
</feature>
<dbReference type="RefSeq" id="XP_028830256.1">
    <property type="nucleotide sequence ID" value="XM_028974423.1"/>
</dbReference>
<sequence length="287" mass="33099">MPVELAMPLYIPNDDFCYRRTPRPKEPTRPCLHPCGGPDLGQLCAKRQTEAPSQVHSKKRVSFADHRGLALTRVKVFSEFDDPIDIPLNIQELLSSALTLSEDQEKLVLDFEQPSSDYLLFRQRLEEDYVCLEHCMLKEKSLAGTIKVKNLAFEKSVKVRITFDTWKTHTDVLCQYMKDTYTDSDRDTFSFEVCLPNEVQSHEHIEFAVLYEVGGHKYWDSNQGQNYKIIQSILKRGPQSGCFVTQTRSGTNDWGIHFDRYGSPTCSHGLFPEWPSYAAYEDFGPYY</sequence>
<dbReference type="Gene3D" id="2.60.40.2440">
    <property type="entry name" value="Carbohydrate binding type-21 domain"/>
    <property type="match status" value="1"/>
</dbReference>
<dbReference type="PANTHER" id="PTHR12307:SF13">
    <property type="entry name" value="PROTEIN PHOSPHATASE 1 REGULATORY SUBUNIT 3B"/>
    <property type="match status" value="1"/>
</dbReference>
<dbReference type="PANTHER" id="PTHR12307">
    <property type="entry name" value="PROTEIN PHOSPHATASE 1 REGULATORY SUBUNIT"/>
    <property type="match status" value="1"/>
</dbReference>
<evidence type="ECO:0000259" key="5">
    <source>
        <dbReference type="PROSITE" id="PS51159"/>
    </source>
</evidence>
<dbReference type="FunFam" id="2.60.40.2440:FF:000001">
    <property type="entry name" value="Protein phosphatase 1 regulatory subunit 3C"/>
    <property type="match status" value="1"/>
</dbReference>
<dbReference type="PIRSF" id="PIRSF038207">
    <property type="entry name" value="PP1_GT_animal"/>
    <property type="match status" value="1"/>
</dbReference>
<keyword evidence="2 4" id="KW-0119">Carbohydrate metabolism</keyword>
<dbReference type="InterPro" id="IPR005036">
    <property type="entry name" value="CBM21_dom"/>
</dbReference>
<reference evidence="6" key="2">
    <citation type="submission" date="2025-08" db="UniProtKB">
        <authorList>
            <consortium name="Ensembl"/>
        </authorList>
    </citation>
    <scope>IDENTIFICATION</scope>
</reference>
<dbReference type="GO" id="GO:2001069">
    <property type="term" value="F:glycogen binding"/>
    <property type="evidence" value="ECO:0007669"/>
    <property type="project" value="TreeGrafter"/>
</dbReference>
<dbReference type="PROSITE" id="PS51159">
    <property type="entry name" value="CBM21"/>
    <property type="match status" value="1"/>
</dbReference>
<dbReference type="GO" id="GO:0005977">
    <property type="term" value="P:glycogen metabolic process"/>
    <property type="evidence" value="ECO:0007669"/>
    <property type="project" value="UniProtKB-KW"/>
</dbReference>
<accession>A0AAY4EEK1</accession>
<dbReference type="Proteomes" id="UP000694580">
    <property type="component" value="Chromosome 3"/>
</dbReference>
<reference evidence="6" key="3">
    <citation type="submission" date="2025-09" db="UniProtKB">
        <authorList>
            <consortium name="Ensembl"/>
        </authorList>
    </citation>
    <scope>IDENTIFICATION</scope>
</reference>
<reference evidence="6 7" key="1">
    <citation type="submission" date="2020-06" db="EMBL/GenBank/DDBJ databases">
        <authorList>
            <consortium name="Wellcome Sanger Institute Data Sharing"/>
        </authorList>
    </citation>
    <scope>NUCLEOTIDE SEQUENCE [LARGE SCALE GENOMIC DNA]</scope>
</reference>
<dbReference type="AlphaFoldDB" id="A0AAY4EEK1"/>
<evidence type="ECO:0000256" key="2">
    <source>
        <dbReference type="ARBA" id="ARBA00023277"/>
    </source>
</evidence>
<organism evidence="6 7">
    <name type="scientific">Denticeps clupeoides</name>
    <name type="common">denticle herring</name>
    <dbReference type="NCBI Taxonomy" id="299321"/>
    <lineage>
        <taxon>Eukaryota</taxon>
        <taxon>Metazoa</taxon>
        <taxon>Chordata</taxon>
        <taxon>Craniata</taxon>
        <taxon>Vertebrata</taxon>
        <taxon>Euteleostomi</taxon>
        <taxon>Actinopterygii</taxon>
        <taxon>Neopterygii</taxon>
        <taxon>Teleostei</taxon>
        <taxon>Clupei</taxon>
        <taxon>Clupeiformes</taxon>
        <taxon>Denticipitoidei</taxon>
        <taxon>Denticipitidae</taxon>
        <taxon>Denticeps</taxon>
    </lineage>
</organism>
<dbReference type="Pfam" id="PF03370">
    <property type="entry name" value="CBM_21"/>
    <property type="match status" value="1"/>
</dbReference>
<dbReference type="InterPro" id="IPR017434">
    <property type="entry name" value="Pase-1_reg-su_3B/C/D_met"/>
</dbReference>
<protein>
    <recommendedName>
        <fullName evidence="4">Protein phosphatase 1 regulatory subunit</fullName>
    </recommendedName>
</protein>
<comment type="subunit">
    <text evidence="3">Interacts with glycogen, PPP1CC catalytic subunit of PP1 and PYGL. Associates with glycogen particles. Forms complexes with debranching enzyme, glycogen phosphorylase, glycogen synthase and phosphorylase kinase which is necessary for its regulation of PP1 activity.</text>
</comment>
<gene>
    <name evidence="6" type="primary">PPP1R3B</name>
</gene>
<keyword evidence="7" id="KW-1185">Reference proteome</keyword>
<dbReference type="Ensembl" id="ENSDCDT00010066362.1">
    <property type="protein sequence ID" value="ENSDCDP00010055759.1"/>
    <property type="gene ID" value="ENSDCDG00010031916.1"/>
</dbReference>
<dbReference type="GeneTree" id="ENSGT00940000159475"/>
<keyword evidence="1 4" id="KW-0321">Glycogen metabolism</keyword>
<evidence type="ECO:0000256" key="1">
    <source>
        <dbReference type="ARBA" id="ARBA00022600"/>
    </source>
</evidence>
<proteinExistence type="predicted"/>
<evidence type="ECO:0000313" key="6">
    <source>
        <dbReference type="Ensembl" id="ENSDCDP00010055759.1"/>
    </source>
</evidence>
<evidence type="ECO:0000256" key="3">
    <source>
        <dbReference type="ARBA" id="ARBA00025949"/>
    </source>
</evidence>
<name>A0AAY4EEK1_9TELE</name>
<dbReference type="InterPro" id="IPR038175">
    <property type="entry name" value="CBM21_dom_sf"/>
</dbReference>
<dbReference type="GO" id="GO:0008157">
    <property type="term" value="F:protein phosphatase 1 binding"/>
    <property type="evidence" value="ECO:0007669"/>
    <property type="project" value="TreeGrafter"/>
</dbReference>
<dbReference type="GeneID" id="114786867"/>
<dbReference type="GO" id="GO:0005979">
    <property type="term" value="P:regulation of glycogen biosynthetic process"/>
    <property type="evidence" value="ECO:0007669"/>
    <property type="project" value="TreeGrafter"/>
</dbReference>
<evidence type="ECO:0000313" key="7">
    <source>
        <dbReference type="Proteomes" id="UP000694580"/>
    </source>
</evidence>
<dbReference type="InterPro" id="IPR050782">
    <property type="entry name" value="PP1_regulatory_subunit_3"/>
</dbReference>
<evidence type="ECO:0000256" key="4">
    <source>
        <dbReference type="PIRNR" id="PIRNR038207"/>
    </source>
</evidence>